<evidence type="ECO:0000313" key="11">
    <source>
        <dbReference type="Proteomes" id="UP001286456"/>
    </source>
</evidence>
<feature type="transmembrane region" description="Helical" evidence="8">
    <location>
        <begin position="212"/>
        <end position="231"/>
    </location>
</feature>
<keyword evidence="4 8" id="KW-0812">Transmembrane</keyword>
<evidence type="ECO:0000256" key="8">
    <source>
        <dbReference type="SAM" id="Phobius"/>
    </source>
</evidence>
<evidence type="ECO:0000256" key="1">
    <source>
        <dbReference type="ARBA" id="ARBA00004141"/>
    </source>
</evidence>
<reference evidence="10" key="2">
    <citation type="submission" date="2023-06" db="EMBL/GenBank/DDBJ databases">
        <authorList>
            <consortium name="Lawrence Berkeley National Laboratory"/>
            <person name="Haridas S."/>
            <person name="Hensen N."/>
            <person name="Bonometti L."/>
            <person name="Westerberg I."/>
            <person name="Brannstrom I.O."/>
            <person name="Guillou S."/>
            <person name="Cros-Aarteil S."/>
            <person name="Calhoun S."/>
            <person name="Kuo A."/>
            <person name="Mondo S."/>
            <person name="Pangilinan J."/>
            <person name="Riley R."/>
            <person name="Labutti K."/>
            <person name="Andreopoulos B."/>
            <person name="Lipzen A."/>
            <person name="Chen C."/>
            <person name="Yanf M."/>
            <person name="Daum C."/>
            <person name="Ng V."/>
            <person name="Clum A."/>
            <person name="Steindorff A."/>
            <person name="Ohm R."/>
            <person name="Martin F."/>
            <person name="Silar P."/>
            <person name="Natvig D."/>
            <person name="Lalanne C."/>
            <person name="Gautier V."/>
            <person name="Ament-Velasquez S.L."/>
            <person name="Kruys A."/>
            <person name="Hutchinson M.I."/>
            <person name="Powell A.J."/>
            <person name="Barry K."/>
            <person name="Miller A.N."/>
            <person name="Grigoriev I.V."/>
            <person name="Debuchy R."/>
            <person name="Gladieux P."/>
            <person name="Thoren M.H."/>
            <person name="Johannesson H."/>
        </authorList>
    </citation>
    <scope>NUCLEOTIDE SEQUENCE</scope>
    <source>
        <strain evidence="10">SMH4131-1</strain>
    </source>
</reference>
<proteinExistence type="inferred from homology"/>
<feature type="transmembrane region" description="Helical" evidence="8">
    <location>
        <begin position="183"/>
        <end position="205"/>
    </location>
</feature>
<feature type="transmembrane region" description="Helical" evidence="8">
    <location>
        <begin position="277"/>
        <end position="296"/>
    </location>
</feature>
<evidence type="ECO:0000256" key="3">
    <source>
        <dbReference type="ARBA" id="ARBA00022448"/>
    </source>
</evidence>
<keyword evidence="11" id="KW-1185">Reference proteome</keyword>
<protein>
    <submittedName>
        <fullName evidence="10">Major facilitator superfamily domain-containing protein</fullName>
    </submittedName>
</protein>
<dbReference type="GO" id="GO:0005886">
    <property type="term" value="C:plasma membrane"/>
    <property type="evidence" value="ECO:0007669"/>
    <property type="project" value="TreeGrafter"/>
</dbReference>
<name>A0AAE0I7T2_9PEZI</name>
<feature type="transmembrane region" description="Helical" evidence="8">
    <location>
        <begin position="122"/>
        <end position="148"/>
    </location>
</feature>
<dbReference type="InterPro" id="IPR011701">
    <property type="entry name" value="MFS"/>
</dbReference>
<feature type="transmembrane region" description="Helical" evidence="8">
    <location>
        <begin position="91"/>
        <end position="110"/>
    </location>
</feature>
<dbReference type="Pfam" id="PF07690">
    <property type="entry name" value="MFS_1"/>
    <property type="match status" value="1"/>
</dbReference>
<feature type="domain" description="Major facilitator superfamily (MFS) profile" evidence="9">
    <location>
        <begin position="57"/>
        <end position="515"/>
    </location>
</feature>
<dbReference type="PANTHER" id="PTHR23501">
    <property type="entry name" value="MAJOR FACILITATOR SUPERFAMILY"/>
    <property type="match status" value="1"/>
</dbReference>
<dbReference type="Proteomes" id="UP001286456">
    <property type="component" value="Unassembled WGS sequence"/>
</dbReference>
<feature type="transmembrane region" description="Helical" evidence="8">
    <location>
        <begin position="534"/>
        <end position="554"/>
    </location>
</feature>
<feature type="transmembrane region" description="Helical" evidence="8">
    <location>
        <begin position="455"/>
        <end position="477"/>
    </location>
</feature>
<dbReference type="SUPFAM" id="SSF103473">
    <property type="entry name" value="MFS general substrate transporter"/>
    <property type="match status" value="1"/>
</dbReference>
<evidence type="ECO:0000259" key="9">
    <source>
        <dbReference type="PROSITE" id="PS50850"/>
    </source>
</evidence>
<sequence length="570" mass="60546">MESPSEKSKPVSLSGDASSQKTEITVQALEVSRNVGDTSDGNAPPKPSLSSPQLAALIVMNIIGSYVSGYDVSNLANIQAPVYQAFGHIELLPWVSVAYALANAATIPFFRKIAGFCPLRPLACFALLAFIVGAAICGAAPTIIVLIVGRALNGVGAAGVYQVNQYYNVTFCRPADLPRMQSLVGLCWALGILSGPAIGGAFAANPHATWRWAFYINLPLCLPLLPLLPLIPALSLSPSTPLLTSLLSLDWAGFLLHSFSLTLLSLSLLLSGTHFPWLSPATITLWTATLLSLLLYTTQQTLPLLTTPATRLLPIPLLRNRTTLLTALGTCTSSTTYAITMYYTPLFFSFARGAPPLATATHLLPFIAALILAVLLSGALLPTIRYYKLYYLAAGTLYILAGALLALTTPTTPDATIMGYLTILGFATGLTWQTALGITGTVLRDESQKFDAAALQSMAQLVPVVVALVVAGCVYQNRGLSVVRAAVAGREGFATEEEIREALAGLASPVFEERRDREVVGRVVEGLTGVITGLFWIVVVVGGGCFGAGLGMRWEALDFRRRGRSGDVEE</sequence>
<dbReference type="InterPro" id="IPR036259">
    <property type="entry name" value="MFS_trans_sf"/>
</dbReference>
<evidence type="ECO:0000256" key="5">
    <source>
        <dbReference type="ARBA" id="ARBA00022989"/>
    </source>
</evidence>
<gene>
    <name evidence="10" type="ORF">B0T19DRAFT_467708</name>
</gene>
<keyword evidence="5 8" id="KW-1133">Transmembrane helix</keyword>
<feature type="transmembrane region" description="Helical" evidence="8">
    <location>
        <begin position="389"/>
        <end position="408"/>
    </location>
</feature>
<dbReference type="AlphaFoldDB" id="A0AAE0I7T2"/>
<reference evidence="10" key="1">
    <citation type="journal article" date="2023" name="Mol. Phylogenet. Evol.">
        <title>Genome-scale phylogeny and comparative genomics of the fungal order Sordariales.</title>
        <authorList>
            <person name="Hensen N."/>
            <person name="Bonometti L."/>
            <person name="Westerberg I."/>
            <person name="Brannstrom I.O."/>
            <person name="Guillou S."/>
            <person name="Cros-Aarteil S."/>
            <person name="Calhoun S."/>
            <person name="Haridas S."/>
            <person name="Kuo A."/>
            <person name="Mondo S."/>
            <person name="Pangilinan J."/>
            <person name="Riley R."/>
            <person name="LaButti K."/>
            <person name="Andreopoulos B."/>
            <person name="Lipzen A."/>
            <person name="Chen C."/>
            <person name="Yan M."/>
            <person name="Daum C."/>
            <person name="Ng V."/>
            <person name="Clum A."/>
            <person name="Steindorff A."/>
            <person name="Ohm R.A."/>
            <person name="Martin F."/>
            <person name="Silar P."/>
            <person name="Natvig D.O."/>
            <person name="Lalanne C."/>
            <person name="Gautier V."/>
            <person name="Ament-Velasquez S.L."/>
            <person name="Kruys A."/>
            <person name="Hutchinson M.I."/>
            <person name="Powell A.J."/>
            <person name="Barry K."/>
            <person name="Miller A.N."/>
            <person name="Grigoriev I.V."/>
            <person name="Debuchy R."/>
            <person name="Gladieux P."/>
            <person name="Hiltunen Thoren M."/>
            <person name="Johannesson H."/>
        </authorList>
    </citation>
    <scope>NUCLEOTIDE SEQUENCE</scope>
    <source>
        <strain evidence="10">SMH4131-1</strain>
    </source>
</reference>
<comment type="similarity">
    <text evidence="2">Belongs to the major facilitator superfamily. TCR/Tet family.</text>
</comment>
<accession>A0AAE0I7T2</accession>
<feature type="transmembrane region" description="Helical" evidence="8">
    <location>
        <begin position="363"/>
        <end position="382"/>
    </location>
</feature>
<keyword evidence="6 8" id="KW-0472">Membrane</keyword>
<dbReference type="EMBL" id="JAUEPO010000006">
    <property type="protein sequence ID" value="KAK3319875.1"/>
    <property type="molecule type" value="Genomic_DNA"/>
</dbReference>
<dbReference type="Gene3D" id="1.20.1250.20">
    <property type="entry name" value="MFS general substrate transporter like domains"/>
    <property type="match status" value="2"/>
</dbReference>
<evidence type="ECO:0000256" key="6">
    <source>
        <dbReference type="ARBA" id="ARBA00023136"/>
    </source>
</evidence>
<evidence type="ECO:0000256" key="2">
    <source>
        <dbReference type="ARBA" id="ARBA00007520"/>
    </source>
</evidence>
<comment type="caution">
    <text evidence="10">The sequence shown here is derived from an EMBL/GenBank/DDBJ whole genome shotgun (WGS) entry which is preliminary data.</text>
</comment>
<comment type="subcellular location">
    <subcellularLocation>
        <location evidence="1">Membrane</location>
        <topology evidence="1">Multi-pass membrane protein</topology>
    </subcellularLocation>
</comment>
<dbReference type="GO" id="GO:0022857">
    <property type="term" value="F:transmembrane transporter activity"/>
    <property type="evidence" value="ECO:0007669"/>
    <property type="project" value="InterPro"/>
</dbReference>
<dbReference type="PANTHER" id="PTHR23501:SF12">
    <property type="entry name" value="MAJOR FACILITATOR SUPERFAMILY (MFS) PROFILE DOMAIN-CONTAINING PROTEIN-RELATED"/>
    <property type="match status" value="1"/>
</dbReference>
<feature type="transmembrane region" description="Helical" evidence="8">
    <location>
        <begin position="420"/>
        <end position="443"/>
    </location>
</feature>
<feature type="region of interest" description="Disordered" evidence="7">
    <location>
        <begin position="1"/>
        <end position="23"/>
    </location>
</feature>
<feature type="transmembrane region" description="Helical" evidence="8">
    <location>
        <begin position="251"/>
        <end position="270"/>
    </location>
</feature>
<feature type="transmembrane region" description="Helical" evidence="8">
    <location>
        <begin position="54"/>
        <end position="71"/>
    </location>
</feature>
<keyword evidence="3" id="KW-0813">Transport</keyword>
<organism evidence="10 11">
    <name type="scientific">Cercophora scortea</name>
    <dbReference type="NCBI Taxonomy" id="314031"/>
    <lineage>
        <taxon>Eukaryota</taxon>
        <taxon>Fungi</taxon>
        <taxon>Dikarya</taxon>
        <taxon>Ascomycota</taxon>
        <taxon>Pezizomycotina</taxon>
        <taxon>Sordariomycetes</taxon>
        <taxon>Sordariomycetidae</taxon>
        <taxon>Sordariales</taxon>
        <taxon>Lasiosphaeriaceae</taxon>
        <taxon>Cercophora</taxon>
    </lineage>
</organism>
<dbReference type="PROSITE" id="PS50850">
    <property type="entry name" value="MFS"/>
    <property type="match status" value="1"/>
</dbReference>
<evidence type="ECO:0000256" key="4">
    <source>
        <dbReference type="ARBA" id="ARBA00022692"/>
    </source>
</evidence>
<evidence type="ECO:0000313" key="10">
    <source>
        <dbReference type="EMBL" id="KAK3319875.1"/>
    </source>
</evidence>
<evidence type="ECO:0000256" key="7">
    <source>
        <dbReference type="SAM" id="MobiDB-lite"/>
    </source>
</evidence>
<dbReference type="InterPro" id="IPR020846">
    <property type="entry name" value="MFS_dom"/>
</dbReference>